<evidence type="ECO:0000256" key="1">
    <source>
        <dbReference type="SAM" id="Phobius"/>
    </source>
</evidence>
<comment type="caution">
    <text evidence="2">The sequence shown here is derived from an EMBL/GenBank/DDBJ whole genome shotgun (WGS) entry which is preliminary data.</text>
</comment>
<feature type="transmembrane region" description="Helical" evidence="1">
    <location>
        <begin position="183"/>
        <end position="202"/>
    </location>
</feature>
<dbReference type="EMBL" id="BPWL01000009">
    <property type="protein sequence ID" value="GJJ14360.1"/>
    <property type="molecule type" value="Genomic_DNA"/>
</dbReference>
<feature type="transmembrane region" description="Helical" evidence="1">
    <location>
        <begin position="276"/>
        <end position="299"/>
    </location>
</feature>
<protein>
    <submittedName>
        <fullName evidence="2">Uncharacterized protein</fullName>
    </submittedName>
</protein>
<keyword evidence="3" id="KW-1185">Reference proteome</keyword>
<evidence type="ECO:0000313" key="2">
    <source>
        <dbReference type="EMBL" id="GJJ14360.1"/>
    </source>
</evidence>
<feature type="transmembrane region" description="Helical" evidence="1">
    <location>
        <begin position="208"/>
        <end position="227"/>
    </location>
</feature>
<proteinExistence type="predicted"/>
<keyword evidence="1" id="KW-0472">Membrane</keyword>
<accession>A0AAV5ANF0</accession>
<reference evidence="2" key="1">
    <citation type="submission" date="2021-10" db="EMBL/GenBank/DDBJ databases">
        <title>De novo Genome Assembly of Clathrus columnatus (Basidiomycota, Fungi) Using Illumina and Nanopore Sequence Data.</title>
        <authorList>
            <person name="Ogiso-Tanaka E."/>
            <person name="Itagaki H."/>
            <person name="Hosoya T."/>
            <person name="Hosaka K."/>
        </authorList>
    </citation>
    <scope>NUCLEOTIDE SEQUENCE</scope>
    <source>
        <strain evidence="2">MO-923</strain>
    </source>
</reference>
<keyword evidence="1" id="KW-1133">Transmembrane helix</keyword>
<dbReference type="Proteomes" id="UP001050691">
    <property type="component" value="Unassembled WGS sequence"/>
</dbReference>
<sequence length="584" mass="64650">MSATNSTSSNSTLFGLPLPSLNFGNNIIDVSSLTTLIGSTVGESLILGDRGAAGIAWASTSSFGTLWIIAACVNGASPGWLKEMIGIRTAVSDASLGMTLRCNSTHSQTVRKKMPQAIAIICDNKPATEKDVLDDSINTIREVYAFDRATAGKVRVVPETGAEPFRIYAYADYTCFRVHDTRFHVIVMALSLLKLSETVVLLLCNAPLLAVISTLPWLYFFIVAMIIEIHEIRLKRIPLSREGEMDIIAGTLPIVTHPGGPKKIVLGLARTVGQTFWWSLFWGVGAVLCTICLLMTYFIMGQQNQGVSFVWICFQTLWMLARMGSHHFGDFEDPHKHRMLAEKVGDVGGPKLWKHRVLRLTASVARYQTLLHPRGEMAYKNDCYSIKQLCILYQQPILDSFPLSPTQEAATAISTIELNIVRIVGDPILSSAAWIVGTKLTPMDVYDCCIVTFSITADNGDGAAQPRVFSVPASRVYSYMAPKPDSEENISLRQYVPKGTPNTGNRMFWWYFIPAIGNKWLVIRRAAELGLEKAEGRMMSNAQLAEQLLSSQLDVDIKDVRDIRKIVDLSQLVCRSYLSQLVDQ</sequence>
<organism evidence="2 3">
    <name type="scientific">Clathrus columnatus</name>
    <dbReference type="NCBI Taxonomy" id="1419009"/>
    <lineage>
        <taxon>Eukaryota</taxon>
        <taxon>Fungi</taxon>
        <taxon>Dikarya</taxon>
        <taxon>Basidiomycota</taxon>
        <taxon>Agaricomycotina</taxon>
        <taxon>Agaricomycetes</taxon>
        <taxon>Phallomycetidae</taxon>
        <taxon>Phallales</taxon>
        <taxon>Clathraceae</taxon>
        <taxon>Clathrus</taxon>
    </lineage>
</organism>
<gene>
    <name evidence="2" type="ORF">Clacol_008624</name>
</gene>
<dbReference type="AlphaFoldDB" id="A0AAV5ANF0"/>
<keyword evidence="1" id="KW-0812">Transmembrane</keyword>
<name>A0AAV5ANF0_9AGAM</name>
<evidence type="ECO:0000313" key="3">
    <source>
        <dbReference type="Proteomes" id="UP001050691"/>
    </source>
</evidence>